<sequence>MGIYNGQGTPNYDPGALVVIRGADRAATNIYDRNRLPNGAGLDCTSRG</sequence>
<proteinExistence type="predicted"/>
<dbReference type="EMBL" id="LN829119">
    <property type="protein sequence ID" value="CPR18497.1"/>
    <property type="molecule type" value="Genomic_DNA"/>
</dbReference>
<dbReference type="KEGG" id="fiy:BN1229_v1_1737"/>
<evidence type="ECO:0000313" key="1">
    <source>
        <dbReference type="EMBL" id="CPR18497.1"/>
    </source>
</evidence>
<dbReference type="Proteomes" id="UP000033187">
    <property type="component" value="Chromosome 1"/>
</dbReference>
<organism evidence="1 2">
    <name type="scientific">Candidatus Filomicrobium marinum</name>
    <dbReference type="NCBI Taxonomy" id="1608628"/>
    <lineage>
        <taxon>Bacteria</taxon>
        <taxon>Pseudomonadati</taxon>
        <taxon>Pseudomonadota</taxon>
        <taxon>Alphaproteobacteria</taxon>
        <taxon>Hyphomicrobiales</taxon>
        <taxon>Hyphomicrobiaceae</taxon>
        <taxon>Filomicrobium</taxon>
    </lineage>
</organism>
<evidence type="ECO:0000313" key="2">
    <source>
        <dbReference type="Proteomes" id="UP000033187"/>
    </source>
</evidence>
<dbReference type="KEGG" id="fil:BN1229_v1_1734"/>
<name>A0A0D6JE46_9HYPH</name>
<accession>A0A0D6JE46</accession>
<reference evidence="2" key="1">
    <citation type="submission" date="2015-02" db="EMBL/GenBank/DDBJ databases">
        <authorList>
            <person name="Chooi Y.-H."/>
        </authorList>
    </citation>
    <scope>NUCLEOTIDE SEQUENCE [LARGE SCALE GENOMIC DNA]</scope>
    <source>
        <strain evidence="2">strain Y</strain>
    </source>
</reference>
<gene>
    <name evidence="1" type="ORF">YBN1229_v1_1737</name>
</gene>
<dbReference type="AlphaFoldDB" id="A0A0D6JE46"/>
<keyword evidence="2" id="KW-1185">Reference proteome</keyword>
<protein>
    <submittedName>
        <fullName evidence="1">Uncharacterized protein</fullName>
    </submittedName>
</protein>